<evidence type="ECO:0000256" key="1">
    <source>
        <dbReference type="ARBA" id="ARBA00004571"/>
    </source>
</evidence>
<dbReference type="InterPro" id="IPR006665">
    <property type="entry name" value="OmpA-like"/>
</dbReference>
<keyword evidence="7" id="KW-0626">Porin</keyword>
<comment type="subcellular location">
    <subcellularLocation>
        <location evidence="1">Cell outer membrane</location>
        <topology evidence="1">Multi-pass membrane protein</topology>
    </subcellularLocation>
</comment>
<evidence type="ECO:0000256" key="5">
    <source>
        <dbReference type="ARBA" id="ARBA00022729"/>
    </source>
</evidence>
<keyword evidence="4" id="KW-0812">Transmembrane</keyword>
<dbReference type="Proteomes" id="UP000032680">
    <property type="component" value="Unassembled WGS sequence"/>
</dbReference>
<evidence type="ECO:0000256" key="8">
    <source>
        <dbReference type="ARBA" id="ARBA00023136"/>
    </source>
</evidence>
<evidence type="ECO:0000313" key="13">
    <source>
        <dbReference type="EMBL" id="GAN77306.1"/>
    </source>
</evidence>
<proteinExistence type="predicted"/>
<dbReference type="PROSITE" id="PS51123">
    <property type="entry name" value="OMPA_2"/>
    <property type="match status" value="1"/>
</dbReference>
<evidence type="ECO:0000256" key="9">
    <source>
        <dbReference type="ARBA" id="ARBA00023237"/>
    </source>
</evidence>
<feature type="domain" description="OmpA-like" evidence="12">
    <location>
        <begin position="260"/>
        <end position="374"/>
    </location>
</feature>
<keyword evidence="3" id="KW-1134">Transmembrane beta strand</keyword>
<reference evidence="13 14" key="1">
    <citation type="submission" date="2012-11" db="EMBL/GenBank/DDBJ databases">
        <title>Whole genome sequence of Acidisphaera rubrifaciens HS-AP3.</title>
        <authorList>
            <person name="Azuma Y."/>
            <person name="Higashiura N."/>
            <person name="Hirakawa H."/>
            <person name="Matsushita K."/>
        </authorList>
    </citation>
    <scope>NUCLEOTIDE SEQUENCE [LARGE SCALE GENOMIC DNA]</scope>
    <source>
        <strain evidence="13 14">HS-AP3</strain>
    </source>
</reference>
<evidence type="ECO:0000256" key="7">
    <source>
        <dbReference type="ARBA" id="ARBA00023114"/>
    </source>
</evidence>
<feature type="chain" id="PRO_5002309544" evidence="11">
    <location>
        <begin position="27"/>
        <end position="374"/>
    </location>
</feature>
<dbReference type="AlphaFoldDB" id="A0A0D6P7I4"/>
<dbReference type="EMBL" id="BANB01000281">
    <property type="protein sequence ID" value="GAN77306.1"/>
    <property type="molecule type" value="Genomic_DNA"/>
</dbReference>
<dbReference type="CDD" id="cd07185">
    <property type="entry name" value="OmpA_C-like"/>
    <property type="match status" value="1"/>
</dbReference>
<dbReference type="GO" id="GO:0046930">
    <property type="term" value="C:pore complex"/>
    <property type="evidence" value="ECO:0007669"/>
    <property type="project" value="UniProtKB-KW"/>
</dbReference>
<evidence type="ECO:0000259" key="12">
    <source>
        <dbReference type="PROSITE" id="PS51123"/>
    </source>
</evidence>
<keyword evidence="14" id="KW-1185">Reference proteome</keyword>
<dbReference type="Gene3D" id="2.40.160.20">
    <property type="match status" value="1"/>
</dbReference>
<dbReference type="PRINTS" id="PR01021">
    <property type="entry name" value="OMPADOMAIN"/>
</dbReference>
<feature type="signal peptide" evidence="11">
    <location>
        <begin position="1"/>
        <end position="26"/>
    </location>
</feature>
<comment type="caution">
    <text evidence="13">The sequence shown here is derived from an EMBL/GenBank/DDBJ whole genome shotgun (WGS) entry which is preliminary data.</text>
</comment>
<evidence type="ECO:0000256" key="6">
    <source>
        <dbReference type="ARBA" id="ARBA00023065"/>
    </source>
</evidence>
<dbReference type="SUPFAM" id="SSF56925">
    <property type="entry name" value="OMPA-like"/>
    <property type="match status" value="1"/>
</dbReference>
<evidence type="ECO:0000256" key="4">
    <source>
        <dbReference type="ARBA" id="ARBA00022692"/>
    </source>
</evidence>
<dbReference type="GO" id="GO:0009279">
    <property type="term" value="C:cell outer membrane"/>
    <property type="evidence" value="ECO:0007669"/>
    <property type="project" value="UniProtKB-SubCell"/>
</dbReference>
<dbReference type="InterPro" id="IPR050330">
    <property type="entry name" value="Bact_OuterMem_StrucFunc"/>
</dbReference>
<dbReference type="Pfam" id="PF13505">
    <property type="entry name" value="OMP_b-brl"/>
    <property type="match status" value="1"/>
</dbReference>
<dbReference type="RefSeq" id="WP_084623423.1">
    <property type="nucleotide sequence ID" value="NZ_BANB01000281.1"/>
</dbReference>
<accession>A0A0D6P7I4</accession>
<sequence length="374" mass="39475">MELRKLLAGSALATLTVASLAPIAKAQPVDGLYVSAGAGLNLLQDTIINPSPALGTPKSSAHWDAGWRGVAAIGYGFAGLGLPIRVEVEGDYFNNHLDKVITGAAVRGGGYEQKYGAMANLYYDIDTAQFGLPLPVFPYVGIGAGWLDQQVNGFNVSAPGTTYPQAGTNGADRGSFAYQAIAGLAYPIVSVPGLSATVEYRFTGLLDPLPAVGGYTTNAAGVNTHEGNVKFGNDLNHSILVGLRYAFNVAPPPPPAPAPAPVAAPARSYLVFFDWDKANLTERARQIIREAADNSTKVQYTRIEVNGYTDTSGTPRYNQGLSVRRAQAVAAELVRDGVPRSAISIQGFGETHLLVPTGPGVREPQNRRVEIIIQ</sequence>
<evidence type="ECO:0000313" key="14">
    <source>
        <dbReference type="Proteomes" id="UP000032680"/>
    </source>
</evidence>
<dbReference type="Gene3D" id="3.30.1330.60">
    <property type="entry name" value="OmpA-like domain"/>
    <property type="match status" value="1"/>
</dbReference>
<dbReference type="Pfam" id="PF00691">
    <property type="entry name" value="OmpA"/>
    <property type="match status" value="1"/>
</dbReference>
<keyword evidence="8 10" id="KW-0472">Membrane</keyword>
<dbReference type="InterPro" id="IPR027385">
    <property type="entry name" value="Beta-barrel_OMP"/>
</dbReference>
<protein>
    <submittedName>
        <fullName evidence="13">Outer membrane protein OmpA</fullName>
    </submittedName>
</protein>
<keyword evidence="2" id="KW-0813">Transport</keyword>
<dbReference type="InterPro" id="IPR006664">
    <property type="entry name" value="OMP_bac"/>
</dbReference>
<dbReference type="OrthoDB" id="189250at2"/>
<evidence type="ECO:0000256" key="2">
    <source>
        <dbReference type="ARBA" id="ARBA00022448"/>
    </source>
</evidence>
<evidence type="ECO:0000256" key="10">
    <source>
        <dbReference type="PROSITE-ProRule" id="PRU00473"/>
    </source>
</evidence>
<keyword evidence="6" id="KW-0406">Ion transport</keyword>
<name>A0A0D6P7I4_9PROT</name>
<dbReference type="GO" id="GO:0006811">
    <property type="term" value="P:monoatomic ion transport"/>
    <property type="evidence" value="ECO:0007669"/>
    <property type="project" value="UniProtKB-KW"/>
</dbReference>
<evidence type="ECO:0000256" key="11">
    <source>
        <dbReference type="SAM" id="SignalP"/>
    </source>
</evidence>
<organism evidence="13 14">
    <name type="scientific">Acidisphaera rubrifaciens HS-AP3</name>
    <dbReference type="NCBI Taxonomy" id="1231350"/>
    <lineage>
        <taxon>Bacteria</taxon>
        <taxon>Pseudomonadati</taxon>
        <taxon>Pseudomonadota</taxon>
        <taxon>Alphaproteobacteria</taxon>
        <taxon>Acetobacterales</taxon>
        <taxon>Acetobacteraceae</taxon>
        <taxon>Acidisphaera</taxon>
    </lineage>
</organism>
<dbReference type="InterPro" id="IPR011250">
    <property type="entry name" value="OMP/PagP_B-barrel"/>
</dbReference>
<dbReference type="SUPFAM" id="SSF103088">
    <property type="entry name" value="OmpA-like"/>
    <property type="match status" value="1"/>
</dbReference>
<dbReference type="InterPro" id="IPR036737">
    <property type="entry name" value="OmpA-like_sf"/>
</dbReference>
<keyword evidence="9" id="KW-0998">Cell outer membrane</keyword>
<dbReference type="PANTHER" id="PTHR30329:SF21">
    <property type="entry name" value="LIPOPROTEIN YIAD-RELATED"/>
    <property type="match status" value="1"/>
</dbReference>
<dbReference type="GO" id="GO:0015288">
    <property type="term" value="F:porin activity"/>
    <property type="evidence" value="ECO:0007669"/>
    <property type="project" value="UniProtKB-KW"/>
</dbReference>
<gene>
    <name evidence="13" type="ORF">Asru_0281_02</name>
</gene>
<evidence type="ECO:0000256" key="3">
    <source>
        <dbReference type="ARBA" id="ARBA00022452"/>
    </source>
</evidence>
<keyword evidence="5 11" id="KW-0732">Signal</keyword>
<dbReference type="PANTHER" id="PTHR30329">
    <property type="entry name" value="STATOR ELEMENT OF FLAGELLAR MOTOR COMPLEX"/>
    <property type="match status" value="1"/>
</dbReference>